<accession>A0ABR2EX74</accession>
<evidence type="ECO:0000313" key="1">
    <source>
        <dbReference type="EMBL" id="KAK8565938.1"/>
    </source>
</evidence>
<name>A0ABR2EX74_9ROSI</name>
<keyword evidence="2" id="KW-1185">Reference proteome</keyword>
<evidence type="ECO:0000313" key="2">
    <source>
        <dbReference type="Proteomes" id="UP001472677"/>
    </source>
</evidence>
<reference evidence="1 2" key="1">
    <citation type="journal article" date="2024" name="G3 (Bethesda)">
        <title>Genome assembly of Hibiscus sabdariffa L. provides insights into metabolisms of medicinal natural products.</title>
        <authorList>
            <person name="Kim T."/>
        </authorList>
    </citation>
    <scope>NUCLEOTIDE SEQUENCE [LARGE SCALE GENOMIC DNA]</scope>
    <source>
        <strain evidence="1">TK-2024</strain>
        <tissue evidence="1">Old leaves</tissue>
    </source>
</reference>
<sequence length="149" mass="17406">MLFFLKLKRLKHVLHGLNSKRSSNLSNTIKEKRIELEEVQFVVLSSVPTREILKKEQVVQNELRNLLAVEESFLQQKSRVLWVQEGDQNFHFFHSMVAIKQNRQAIHAITNDQGQYLDGIDQISEEVIKFFQQLLGFVMSLLWGVRSPS</sequence>
<proteinExistence type="predicted"/>
<protein>
    <submittedName>
        <fullName evidence="1">Uncharacterized protein</fullName>
    </submittedName>
</protein>
<organism evidence="1 2">
    <name type="scientific">Hibiscus sabdariffa</name>
    <name type="common">roselle</name>
    <dbReference type="NCBI Taxonomy" id="183260"/>
    <lineage>
        <taxon>Eukaryota</taxon>
        <taxon>Viridiplantae</taxon>
        <taxon>Streptophyta</taxon>
        <taxon>Embryophyta</taxon>
        <taxon>Tracheophyta</taxon>
        <taxon>Spermatophyta</taxon>
        <taxon>Magnoliopsida</taxon>
        <taxon>eudicotyledons</taxon>
        <taxon>Gunneridae</taxon>
        <taxon>Pentapetalae</taxon>
        <taxon>rosids</taxon>
        <taxon>malvids</taxon>
        <taxon>Malvales</taxon>
        <taxon>Malvaceae</taxon>
        <taxon>Malvoideae</taxon>
        <taxon>Hibiscus</taxon>
    </lineage>
</organism>
<comment type="caution">
    <text evidence="1">The sequence shown here is derived from an EMBL/GenBank/DDBJ whole genome shotgun (WGS) entry which is preliminary data.</text>
</comment>
<dbReference type="EMBL" id="JBBPBM010000010">
    <property type="protein sequence ID" value="KAK8565938.1"/>
    <property type="molecule type" value="Genomic_DNA"/>
</dbReference>
<gene>
    <name evidence="1" type="ORF">V6N12_059482</name>
</gene>
<dbReference type="Proteomes" id="UP001472677">
    <property type="component" value="Unassembled WGS sequence"/>
</dbReference>